<dbReference type="EMBL" id="AK360013">
    <property type="protein sequence ID" value="BAJ91222.1"/>
    <property type="molecule type" value="mRNA"/>
</dbReference>
<dbReference type="AlphaFoldDB" id="F2D801"/>
<name>F2D801_HORVV</name>
<evidence type="ECO:0000313" key="1">
    <source>
        <dbReference type="EMBL" id="BAJ91222.1"/>
    </source>
</evidence>
<organism evidence="1">
    <name type="scientific">Hordeum vulgare subsp. vulgare</name>
    <name type="common">Domesticated barley</name>
    <dbReference type="NCBI Taxonomy" id="112509"/>
    <lineage>
        <taxon>Eukaryota</taxon>
        <taxon>Viridiplantae</taxon>
        <taxon>Streptophyta</taxon>
        <taxon>Embryophyta</taxon>
        <taxon>Tracheophyta</taxon>
        <taxon>Spermatophyta</taxon>
        <taxon>Magnoliopsida</taxon>
        <taxon>Liliopsida</taxon>
        <taxon>Poales</taxon>
        <taxon>Poaceae</taxon>
        <taxon>BOP clade</taxon>
        <taxon>Pooideae</taxon>
        <taxon>Triticodae</taxon>
        <taxon>Triticeae</taxon>
        <taxon>Hordeinae</taxon>
        <taxon>Hordeum</taxon>
    </lineage>
</organism>
<sequence length="39" mass="4517">MVDGRAWLRMVILSPHLFHGSYTRRILTLEPPSLPRQAT</sequence>
<protein>
    <submittedName>
        <fullName evidence="1">Predicted protein</fullName>
    </submittedName>
</protein>
<accession>F2D801</accession>
<proteinExistence type="evidence at transcript level"/>
<reference evidence="1" key="1">
    <citation type="journal article" date="2011" name="Plant Physiol.">
        <title>Comprehensive sequence analysis of 24,783 barley full-length cDNAs derived from 12 clone libraries.</title>
        <authorList>
            <person name="Matsumoto T."/>
            <person name="Tanaka T."/>
            <person name="Sakai H."/>
            <person name="Amano N."/>
            <person name="Kanamori H."/>
            <person name="Kurita K."/>
            <person name="Kikuta A."/>
            <person name="Kamiya K."/>
            <person name="Yamamoto M."/>
            <person name="Ikawa H."/>
            <person name="Fujii N."/>
            <person name="Hori K."/>
            <person name="Itoh T."/>
            <person name="Sato K."/>
        </authorList>
    </citation>
    <scope>NUCLEOTIDE SEQUENCE</scope>
    <source>
        <tissue evidence="1">Shoot</tissue>
    </source>
</reference>